<keyword evidence="2" id="KW-1185">Reference proteome</keyword>
<dbReference type="EMBL" id="AZHW01000380">
    <property type="protein sequence ID" value="ETX00046.1"/>
    <property type="molecule type" value="Genomic_DNA"/>
</dbReference>
<protein>
    <submittedName>
        <fullName evidence="1">Uncharacterized protein</fullName>
    </submittedName>
</protein>
<organism evidence="1 2">
    <name type="scientific">Entotheonella factor</name>
    <dbReference type="NCBI Taxonomy" id="1429438"/>
    <lineage>
        <taxon>Bacteria</taxon>
        <taxon>Pseudomonadati</taxon>
        <taxon>Nitrospinota/Tectimicrobiota group</taxon>
        <taxon>Candidatus Tectimicrobiota</taxon>
        <taxon>Candidatus Entotheonellia</taxon>
        <taxon>Candidatus Entotheonellales</taxon>
        <taxon>Candidatus Entotheonellaceae</taxon>
        <taxon>Candidatus Entotheonella</taxon>
    </lineage>
</organism>
<proteinExistence type="predicted"/>
<dbReference type="Proteomes" id="UP000019141">
    <property type="component" value="Unassembled WGS sequence"/>
</dbReference>
<dbReference type="HOGENOM" id="CLU_1203040_0_0_7"/>
<reference evidence="1 2" key="1">
    <citation type="journal article" date="2014" name="Nature">
        <title>An environmental bacterial taxon with a large and distinct metabolic repertoire.</title>
        <authorList>
            <person name="Wilson M.C."/>
            <person name="Mori T."/>
            <person name="Ruckert C."/>
            <person name="Uria A.R."/>
            <person name="Helf M.J."/>
            <person name="Takada K."/>
            <person name="Gernert C."/>
            <person name="Steffens U.A."/>
            <person name="Heycke N."/>
            <person name="Schmitt S."/>
            <person name="Rinke C."/>
            <person name="Helfrich E.J."/>
            <person name="Brachmann A.O."/>
            <person name="Gurgui C."/>
            <person name="Wakimoto T."/>
            <person name="Kracht M."/>
            <person name="Crusemann M."/>
            <person name="Hentschel U."/>
            <person name="Abe I."/>
            <person name="Matsunaga S."/>
            <person name="Kalinowski J."/>
            <person name="Takeyama H."/>
            <person name="Piel J."/>
        </authorList>
    </citation>
    <scope>NUCLEOTIDE SEQUENCE [LARGE SCALE GENOMIC DNA]</scope>
    <source>
        <strain evidence="2">TSY1</strain>
    </source>
</reference>
<comment type="caution">
    <text evidence="1">The sequence shown here is derived from an EMBL/GenBank/DDBJ whole genome shotgun (WGS) entry which is preliminary data.</text>
</comment>
<evidence type="ECO:0000313" key="1">
    <source>
        <dbReference type="EMBL" id="ETX00046.1"/>
    </source>
</evidence>
<name>W4LQN3_ENTF1</name>
<gene>
    <name evidence="1" type="ORF">ETSY1_12655</name>
</gene>
<sequence>MVDTDGETCDLLVESPQAGRIQYVAAGAVSFYASALFKALLIETRGLTTATYGSILGNVLHRTDPATGLPNAVVLPEDLVAGGVPEDRATVLAEALTECIQAGIVELVGPALLIRMVTAGRLRLQVVEGASGNPLPNARVEVTGDFIAFANVGSGCPGQGDAIELEDGRIVCETNSEGRVTFVLLGTQSLDSTPVMVSVTSADASQSAQMAAAIVPPATVDITIMTAPTL</sequence>
<evidence type="ECO:0000313" key="2">
    <source>
        <dbReference type="Proteomes" id="UP000019141"/>
    </source>
</evidence>
<accession>W4LQN3</accession>
<dbReference type="AlphaFoldDB" id="W4LQN3"/>